<sequence>MSACSSVRPYDKSFANISGTFGGLFVPNIASSIAEILWPGSVKRNRRINRGEIREANDRYKLKQFPSTTIAIAAA</sequence>
<keyword evidence="1" id="KW-0812">Transmembrane</keyword>
<keyword evidence="1" id="KW-0472">Membrane</keyword>
<protein>
    <submittedName>
        <fullName evidence="2">Uncharacterized protein</fullName>
    </submittedName>
</protein>
<reference evidence="2" key="1">
    <citation type="submission" date="2023-10" db="EMBL/GenBank/DDBJ databases">
        <authorList>
            <person name="Domelevo Entfellner J.-B."/>
        </authorList>
    </citation>
    <scope>NUCLEOTIDE SEQUENCE</scope>
</reference>
<dbReference type="Proteomes" id="UP001189624">
    <property type="component" value="Chromosome 3"/>
</dbReference>
<evidence type="ECO:0000313" key="3">
    <source>
        <dbReference type="Proteomes" id="UP001189624"/>
    </source>
</evidence>
<keyword evidence="1" id="KW-1133">Transmembrane helix</keyword>
<evidence type="ECO:0000313" key="2">
    <source>
        <dbReference type="EMBL" id="CAJ1937607.1"/>
    </source>
</evidence>
<gene>
    <name evidence="2" type="ORF">AYBTSS11_LOCUS8121</name>
</gene>
<dbReference type="Gramene" id="rna-AYBTSS11_LOCUS8121">
    <property type="protein sequence ID" value="CAJ1937607.1"/>
    <property type="gene ID" value="gene-AYBTSS11_LOCUS8121"/>
</dbReference>
<keyword evidence="3" id="KW-1185">Reference proteome</keyword>
<feature type="transmembrane region" description="Helical" evidence="1">
    <location>
        <begin position="20"/>
        <end position="38"/>
    </location>
</feature>
<evidence type="ECO:0000256" key="1">
    <source>
        <dbReference type="SAM" id="Phobius"/>
    </source>
</evidence>
<accession>A0AA86S0N2</accession>
<proteinExistence type="predicted"/>
<organism evidence="2 3">
    <name type="scientific">Sphenostylis stenocarpa</name>
    <dbReference type="NCBI Taxonomy" id="92480"/>
    <lineage>
        <taxon>Eukaryota</taxon>
        <taxon>Viridiplantae</taxon>
        <taxon>Streptophyta</taxon>
        <taxon>Embryophyta</taxon>
        <taxon>Tracheophyta</taxon>
        <taxon>Spermatophyta</taxon>
        <taxon>Magnoliopsida</taxon>
        <taxon>eudicotyledons</taxon>
        <taxon>Gunneridae</taxon>
        <taxon>Pentapetalae</taxon>
        <taxon>rosids</taxon>
        <taxon>fabids</taxon>
        <taxon>Fabales</taxon>
        <taxon>Fabaceae</taxon>
        <taxon>Papilionoideae</taxon>
        <taxon>50 kb inversion clade</taxon>
        <taxon>NPAAA clade</taxon>
        <taxon>indigoferoid/millettioid clade</taxon>
        <taxon>Phaseoleae</taxon>
        <taxon>Sphenostylis</taxon>
    </lineage>
</organism>
<dbReference type="AlphaFoldDB" id="A0AA86S0N2"/>
<name>A0AA86S0N2_9FABA</name>
<dbReference type="EMBL" id="OY731400">
    <property type="protein sequence ID" value="CAJ1937607.1"/>
    <property type="molecule type" value="Genomic_DNA"/>
</dbReference>